<evidence type="ECO:0008006" key="3">
    <source>
        <dbReference type="Google" id="ProtNLM"/>
    </source>
</evidence>
<organism evidence="1 2">
    <name type="scientific">Cryomyces antarcticus</name>
    <dbReference type="NCBI Taxonomy" id="329879"/>
    <lineage>
        <taxon>Eukaryota</taxon>
        <taxon>Fungi</taxon>
        <taxon>Dikarya</taxon>
        <taxon>Ascomycota</taxon>
        <taxon>Pezizomycotina</taxon>
        <taxon>Dothideomycetes</taxon>
        <taxon>Dothideomycetes incertae sedis</taxon>
        <taxon>Cryomyces</taxon>
    </lineage>
</organism>
<protein>
    <recommendedName>
        <fullName evidence="3">Aminoglycoside phosphotransferase domain-containing protein</fullName>
    </recommendedName>
</protein>
<gene>
    <name evidence="1" type="ORF">LTR16_011740</name>
</gene>
<accession>A0ABR0M114</accession>
<dbReference type="Proteomes" id="UP001357485">
    <property type="component" value="Unassembled WGS sequence"/>
</dbReference>
<proteinExistence type="predicted"/>
<evidence type="ECO:0000313" key="2">
    <source>
        <dbReference type="Proteomes" id="UP001357485"/>
    </source>
</evidence>
<reference evidence="1 2" key="1">
    <citation type="submission" date="2023-08" db="EMBL/GenBank/DDBJ databases">
        <title>Black Yeasts Isolated from many extreme environments.</title>
        <authorList>
            <person name="Coleine C."/>
            <person name="Stajich J.E."/>
            <person name="Selbmann L."/>
        </authorList>
    </citation>
    <scope>NUCLEOTIDE SEQUENCE [LARGE SCALE GENOMIC DNA]</scope>
    <source>
        <strain evidence="1 2">CCFEE 536</strain>
    </source>
</reference>
<comment type="caution">
    <text evidence="1">The sequence shown here is derived from an EMBL/GenBank/DDBJ whole genome shotgun (WGS) entry which is preliminary data.</text>
</comment>
<feature type="non-terminal residue" evidence="1">
    <location>
        <position position="91"/>
    </location>
</feature>
<keyword evidence="2" id="KW-1185">Reference proteome</keyword>
<sequence length="91" mass="10331">MVDEATGRLCGLVDWAEAEYLPFGTTPYGLEHLLGYTSTPPQSDEGETRATWTYYDHAFALRTAFWGELEKNIPTITMDDRIREAIELAED</sequence>
<name>A0ABR0M114_9PEZI</name>
<dbReference type="EMBL" id="JAVRRA010003753">
    <property type="protein sequence ID" value="KAK5276088.1"/>
    <property type="molecule type" value="Genomic_DNA"/>
</dbReference>
<evidence type="ECO:0000313" key="1">
    <source>
        <dbReference type="EMBL" id="KAK5276088.1"/>
    </source>
</evidence>